<comment type="caution">
    <text evidence="1">The sequence shown here is derived from an EMBL/GenBank/DDBJ whole genome shotgun (WGS) entry which is preliminary data.</text>
</comment>
<gene>
    <name evidence="1" type="ORF">IV203_030238</name>
</gene>
<proteinExistence type="predicted"/>
<accession>A0A9K3LSX6</accession>
<dbReference type="InterPro" id="IPR053310">
    <property type="entry name" value="Flavoredoxin-like"/>
</dbReference>
<dbReference type="AlphaFoldDB" id="A0A9K3LSX6"/>
<dbReference type="PANTHER" id="PTHR43241:SF1">
    <property type="entry name" value="FLAVIN REDUCTASE LIKE DOMAIN-CONTAINING PROTEIN"/>
    <property type="match status" value="1"/>
</dbReference>
<dbReference type="Proteomes" id="UP000693970">
    <property type="component" value="Unassembled WGS sequence"/>
</dbReference>
<reference evidence="1" key="2">
    <citation type="submission" date="2021-04" db="EMBL/GenBank/DDBJ databases">
        <authorList>
            <person name="Podell S."/>
        </authorList>
    </citation>
    <scope>NUCLEOTIDE SEQUENCE</scope>
    <source>
        <strain evidence="1">Hildebrandi</strain>
    </source>
</reference>
<organism evidence="1 2">
    <name type="scientific">Nitzschia inconspicua</name>
    <dbReference type="NCBI Taxonomy" id="303405"/>
    <lineage>
        <taxon>Eukaryota</taxon>
        <taxon>Sar</taxon>
        <taxon>Stramenopiles</taxon>
        <taxon>Ochrophyta</taxon>
        <taxon>Bacillariophyta</taxon>
        <taxon>Bacillariophyceae</taxon>
        <taxon>Bacillariophycidae</taxon>
        <taxon>Bacillariales</taxon>
        <taxon>Bacillariaceae</taxon>
        <taxon>Nitzschia</taxon>
    </lineage>
</organism>
<protein>
    <submittedName>
        <fullName evidence="1">Uncharacterized protein</fullName>
    </submittedName>
</protein>
<name>A0A9K3LSX6_9STRA</name>
<evidence type="ECO:0000313" key="2">
    <source>
        <dbReference type="Proteomes" id="UP000693970"/>
    </source>
</evidence>
<keyword evidence="2" id="KW-1185">Reference proteome</keyword>
<dbReference type="PANTHER" id="PTHR43241">
    <property type="entry name" value="FLAVIN REDUCTASE DOMAIN PROTEIN"/>
    <property type="match status" value="1"/>
</dbReference>
<evidence type="ECO:0000313" key="1">
    <source>
        <dbReference type="EMBL" id="KAG7367567.1"/>
    </source>
</evidence>
<reference evidence="1" key="1">
    <citation type="journal article" date="2021" name="Sci. Rep.">
        <title>Diploid genomic architecture of Nitzschia inconspicua, an elite biomass production diatom.</title>
        <authorList>
            <person name="Oliver A."/>
            <person name="Podell S."/>
            <person name="Pinowska A."/>
            <person name="Traller J.C."/>
            <person name="Smith S.R."/>
            <person name="McClure R."/>
            <person name="Beliaev A."/>
            <person name="Bohutskyi P."/>
            <person name="Hill E.A."/>
            <person name="Rabines A."/>
            <person name="Zheng H."/>
            <person name="Allen L.Z."/>
            <person name="Kuo A."/>
            <person name="Grigoriev I.V."/>
            <person name="Allen A.E."/>
            <person name="Hazlebeck D."/>
            <person name="Allen E.E."/>
        </authorList>
    </citation>
    <scope>NUCLEOTIDE SEQUENCE</scope>
    <source>
        <strain evidence="1">Hildebrandi</strain>
    </source>
</reference>
<dbReference type="OrthoDB" id="2145000at2759"/>
<sequence>MDDAASSSKSWIHLGQADNCRGKEFSRLLYPNPVCFLCHRSVIADSKPKDVPTPEEELINGEKTERNGRLGCLDNVMVVSWLTPTNNHGKFLMSLNKRRCTAQSLVAAFLSTSSSSTHSSNDTVDKKAKFTLCVPIAGMEELVLAVGCTSGRFACKFGISDDIASRQKDLDLLDTNNPTSNRKVKKRRQLQFEHGIPNLVQASFGSPKILKGDGEGQFDTVFCVEGTVAHLLCVVDQVLGVAEHSGNENAGGDDAASQVPVVDQDHFLVSGTVVDAYCQAGYWDQAKKLFRPRDPSISPYLKFLGSQSFGYVTSKE</sequence>
<dbReference type="EMBL" id="JAGRRH010000007">
    <property type="protein sequence ID" value="KAG7367567.1"/>
    <property type="molecule type" value="Genomic_DNA"/>
</dbReference>